<dbReference type="Proteomes" id="UP000624244">
    <property type="component" value="Unassembled WGS sequence"/>
</dbReference>
<gene>
    <name evidence="2" type="ORF">GGP41_004804</name>
</gene>
<comment type="caution">
    <text evidence="2">The sequence shown here is derived from an EMBL/GenBank/DDBJ whole genome shotgun (WGS) entry which is preliminary data.</text>
</comment>
<proteinExistence type="predicted"/>
<reference evidence="2" key="1">
    <citation type="submission" date="2019-11" db="EMBL/GenBank/DDBJ databases">
        <title>Bipolaris sorokiniana Genome sequencing.</title>
        <authorList>
            <person name="Wang H."/>
        </authorList>
    </citation>
    <scope>NUCLEOTIDE SEQUENCE</scope>
</reference>
<feature type="transmembrane region" description="Helical" evidence="1">
    <location>
        <begin position="42"/>
        <end position="68"/>
    </location>
</feature>
<keyword evidence="1" id="KW-1133">Transmembrane helix</keyword>
<evidence type="ECO:0000313" key="3">
    <source>
        <dbReference type="Proteomes" id="UP000624244"/>
    </source>
</evidence>
<accession>A0A8H5ZAQ7</accession>
<sequence>MRRNQGRTSLTVTAVDRLICLSLDRSLIESGASQHADNSRPLVIMMIVMTMYVGVGASGSTLVINVVWSVNVVIPSPLPTKYQVWSCRRLQIPGLPSGIAPRLVSASRDEQLEPGAKKKIKGPYDVHYTGVSSFGAVPSFSDDKIIIGEVIAGGKDDRRGSLGRGGHQAWQWAYYNLFGHSPESRMRDAALRPAGLTEKKKANQAID</sequence>
<dbReference type="EMBL" id="WNKQ01000015">
    <property type="protein sequence ID" value="KAF5846761.1"/>
    <property type="molecule type" value="Genomic_DNA"/>
</dbReference>
<dbReference type="AlphaFoldDB" id="A0A8H5ZAQ7"/>
<organism evidence="2 3">
    <name type="scientific">Cochliobolus sativus</name>
    <name type="common">Common root rot and spot blotch fungus</name>
    <name type="synonym">Bipolaris sorokiniana</name>
    <dbReference type="NCBI Taxonomy" id="45130"/>
    <lineage>
        <taxon>Eukaryota</taxon>
        <taxon>Fungi</taxon>
        <taxon>Dikarya</taxon>
        <taxon>Ascomycota</taxon>
        <taxon>Pezizomycotina</taxon>
        <taxon>Dothideomycetes</taxon>
        <taxon>Pleosporomycetidae</taxon>
        <taxon>Pleosporales</taxon>
        <taxon>Pleosporineae</taxon>
        <taxon>Pleosporaceae</taxon>
        <taxon>Bipolaris</taxon>
    </lineage>
</organism>
<keyword evidence="1" id="KW-0812">Transmembrane</keyword>
<name>A0A8H5ZAQ7_COCSA</name>
<evidence type="ECO:0000256" key="1">
    <source>
        <dbReference type="SAM" id="Phobius"/>
    </source>
</evidence>
<keyword evidence="1" id="KW-0472">Membrane</keyword>
<protein>
    <submittedName>
        <fullName evidence="2">Uncharacterized protein</fullName>
    </submittedName>
</protein>
<evidence type="ECO:0000313" key="2">
    <source>
        <dbReference type="EMBL" id="KAF5846761.1"/>
    </source>
</evidence>